<accession>S3C6R0</accession>
<keyword evidence="2" id="KW-0732">Signal</keyword>
<keyword evidence="1" id="KW-1133">Transmembrane helix</keyword>
<feature type="transmembrane region" description="Helical" evidence="1">
    <location>
        <begin position="208"/>
        <end position="229"/>
    </location>
</feature>
<proteinExistence type="predicted"/>
<feature type="transmembrane region" description="Helical" evidence="1">
    <location>
        <begin position="356"/>
        <end position="373"/>
    </location>
</feature>
<feature type="transmembrane region" description="Helical" evidence="1">
    <location>
        <begin position="145"/>
        <end position="163"/>
    </location>
</feature>
<keyword evidence="1" id="KW-0812">Transmembrane</keyword>
<dbReference type="AlphaFoldDB" id="S3C6R0"/>
<name>S3C6R0_OPHP1</name>
<reference evidence="3 4" key="1">
    <citation type="journal article" date="2013" name="BMC Genomics">
        <title>The genome and transcriptome of the pine saprophyte Ophiostoma piceae, and a comparison with the bark beetle-associated pine pathogen Grosmannia clavigera.</title>
        <authorList>
            <person name="Haridas S."/>
            <person name="Wang Y."/>
            <person name="Lim L."/>
            <person name="Massoumi Alamouti S."/>
            <person name="Jackman S."/>
            <person name="Docking R."/>
            <person name="Robertson G."/>
            <person name="Birol I."/>
            <person name="Bohlmann J."/>
            <person name="Breuil C."/>
        </authorList>
    </citation>
    <scope>NUCLEOTIDE SEQUENCE [LARGE SCALE GENOMIC DNA]</scope>
    <source>
        <strain evidence="3 4">UAMH 11346</strain>
    </source>
</reference>
<feature type="transmembrane region" description="Helical" evidence="1">
    <location>
        <begin position="533"/>
        <end position="556"/>
    </location>
</feature>
<keyword evidence="1" id="KW-0472">Membrane</keyword>
<dbReference type="OMA" id="VEWMIIV"/>
<organism evidence="3 4">
    <name type="scientific">Ophiostoma piceae (strain UAMH 11346)</name>
    <name type="common">Sap stain fungus</name>
    <dbReference type="NCBI Taxonomy" id="1262450"/>
    <lineage>
        <taxon>Eukaryota</taxon>
        <taxon>Fungi</taxon>
        <taxon>Dikarya</taxon>
        <taxon>Ascomycota</taxon>
        <taxon>Pezizomycotina</taxon>
        <taxon>Sordariomycetes</taxon>
        <taxon>Sordariomycetidae</taxon>
        <taxon>Ophiostomatales</taxon>
        <taxon>Ophiostomataceae</taxon>
        <taxon>Ophiostoma</taxon>
    </lineage>
</organism>
<feature type="signal peptide" evidence="2">
    <location>
        <begin position="1"/>
        <end position="27"/>
    </location>
</feature>
<dbReference type="EMBL" id="KE148150">
    <property type="protein sequence ID" value="EPE07591.1"/>
    <property type="molecule type" value="Genomic_DNA"/>
</dbReference>
<protein>
    <submittedName>
        <fullName evidence="3">Cytochrome mitochondrial</fullName>
    </submittedName>
</protein>
<evidence type="ECO:0000256" key="1">
    <source>
        <dbReference type="SAM" id="Phobius"/>
    </source>
</evidence>
<dbReference type="Proteomes" id="UP000016923">
    <property type="component" value="Unassembled WGS sequence"/>
</dbReference>
<evidence type="ECO:0000313" key="3">
    <source>
        <dbReference type="EMBL" id="EPE07591.1"/>
    </source>
</evidence>
<evidence type="ECO:0000256" key="2">
    <source>
        <dbReference type="SAM" id="SignalP"/>
    </source>
</evidence>
<sequence>MAAPLVSAFHIHRIIVIVVCLALGAQAQHGPYKYCCGIQKCQNITAACAQIPACASDCLGLGNVAIKRQNLFATECSPSASLASKDYSCFAQYLSSNTTLIDRICGQKYSSGKPAAPDALITFGQCRETCAGWDLATSSTSSGPVALLMQYIVPVVVFCWTIPRRRNWDVPDAMFDTARLRYSILKPPMLLAALILSIIVVIVDMGIWIFITFVAAGPILVGGIMELVLDYRILQHMEDVNTNLAVDNPYRRLSTNERIELMVTVLCGNLDDTIGDPRDRICEALYLDDSDDDVTLTKRLQTTQASLASILRSQGTFGAMVGAPVLFFVGSFIVALDELSGSIGDNSAAHSLAFGMWWMVILQVTIVSSCILGSNNPSTISGIVGDYRQRQASDHTRVLGLQLGEAKFLGMTPMYDSAFMPVTLWDRGRVKKRWLEQTSVWQTKSWLRRRIKIGHATSLVLLPLVAFLLVLVPTALAFLVSYTTPKICISCRSITFLIYITSQVVLVAANTWRAFADSDVSFFWTKHTHLATNIATAVAALMIAFAMTGSLFTAFVGTTLELLGVYGNCVCSIPAGKWFSPDRDAIQINLASDTLLHRQMSMYWSASGYIAIGFIMSITYLGWWYQRVLRRRFEGEISRLGEGDPVRTNSF</sequence>
<gene>
    <name evidence="3" type="ORF">F503_00313</name>
</gene>
<dbReference type="eggNOG" id="ENOG502SH6B">
    <property type="taxonomic scope" value="Eukaryota"/>
</dbReference>
<dbReference type="HOGENOM" id="CLU_011353_1_0_1"/>
<feature type="transmembrane region" description="Helical" evidence="1">
    <location>
        <begin position="494"/>
        <end position="512"/>
    </location>
</feature>
<keyword evidence="4" id="KW-1185">Reference proteome</keyword>
<feature type="transmembrane region" description="Helical" evidence="1">
    <location>
        <begin position="602"/>
        <end position="623"/>
    </location>
</feature>
<feature type="transmembrane region" description="Helical" evidence="1">
    <location>
        <begin position="317"/>
        <end position="336"/>
    </location>
</feature>
<feature type="transmembrane region" description="Helical" evidence="1">
    <location>
        <begin position="459"/>
        <end position="482"/>
    </location>
</feature>
<dbReference type="OrthoDB" id="5392263at2759"/>
<feature type="chain" id="PRO_5004518334" evidence="2">
    <location>
        <begin position="28"/>
        <end position="651"/>
    </location>
</feature>
<dbReference type="VEuPathDB" id="FungiDB:F503_00313"/>
<feature type="transmembrane region" description="Helical" evidence="1">
    <location>
        <begin position="184"/>
        <end position="202"/>
    </location>
</feature>
<evidence type="ECO:0000313" key="4">
    <source>
        <dbReference type="Proteomes" id="UP000016923"/>
    </source>
</evidence>